<keyword evidence="4 6" id="KW-0378">Hydrolase</keyword>
<comment type="similarity">
    <text evidence="3 6">Belongs to the glycosyl hydrolase 47 family.</text>
</comment>
<comment type="caution">
    <text evidence="7">The sequence shown here is derived from an EMBL/GenBank/DDBJ whole genome shotgun (WGS) entry which is preliminary data.</text>
</comment>
<dbReference type="PANTHER" id="PTHR11742:SF49">
    <property type="entry name" value="ALPHA-1,2-MANNOSIDASE"/>
    <property type="match status" value="1"/>
</dbReference>
<dbReference type="InterPro" id="IPR050749">
    <property type="entry name" value="Glycosyl_Hydrolase_47"/>
</dbReference>
<evidence type="ECO:0000256" key="5">
    <source>
        <dbReference type="ARBA" id="ARBA00023157"/>
    </source>
</evidence>
<dbReference type="PRINTS" id="PR00747">
    <property type="entry name" value="GLYHDRLASE47"/>
</dbReference>
<reference evidence="7 8" key="1">
    <citation type="submission" date="2024-02" db="EMBL/GenBank/DDBJ databases">
        <title>De novo assembly and annotation of 12 fungi associated with fruit tree decline syndrome in Ontario, Canada.</title>
        <authorList>
            <person name="Sulman M."/>
            <person name="Ellouze W."/>
            <person name="Ilyukhin E."/>
        </authorList>
    </citation>
    <scope>NUCLEOTIDE SEQUENCE [LARGE SCALE GENOMIC DNA]</scope>
    <source>
        <strain evidence="7 8">M1-105</strain>
    </source>
</reference>
<evidence type="ECO:0000256" key="1">
    <source>
        <dbReference type="ARBA" id="ARBA00001913"/>
    </source>
</evidence>
<dbReference type="InterPro" id="IPR012341">
    <property type="entry name" value="6hp_glycosidase-like_sf"/>
</dbReference>
<dbReference type="EMBL" id="JAJVDC020000183">
    <property type="protein sequence ID" value="KAL1619713.1"/>
    <property type="molecule type" value="Genomic_DNA"/>
</dbReference>
<dbReference type="Pfam" id="PF01532">
    <property type="entry name" value="Glyco_hydro_47"/>
    <property type="match status" value="1"/>
</dbReference>
<evidence type="ECO:0000256" key="6">
    <source>
        <dbReference type="RuleBase" id="RU361193"/>
    </source>
</evidence>
<evidence type="ECO:0000313" key="7">
    <source>
        <dbReference type="EMBL" id="KAL1619713.1"/>
    </source>
</evidence>
<keyword evidence="8" id="KW-1185">Reference proteome</keyword>
<dbReference type="Proteomes" id="UP001521116">
    <property type="component" value="Unassembled WGS sequence"/>
</dbReference>
<dbReference type="Gene3D" id="1.50.10.10">
    <property type="match status" value="1"/>
</dbReference>
<proteinExistence type="inferred from homology"/>
<evidence type="ECO:0000313" key="8">
    <source>
        <dbReference type="Proteomes" id="UP001521116"/>
    </source>
</evidence>
<name>A0ABR3SFL9_9PEZI</name>
<gene>
    <name evidence="7" type="ORF">SLS56_010012</name>
</gene>
<protein>
    <recommendedName>
        <fullName evidence="6">alpha-1,2-Mannosidase</fullName>
        <ecNumber evidence="6">3.2.1.-</ecNumber>
    </recommendedName>
</protein>
<dbReference type="PANTHER" id="PTHR11742">
    <property type="entry name" value="MANNOSYL-OLIGOSACCHARIDE ALPHA-1,2-MANNOSIDASE-RELATED"/>
    <property type="match status" value="1"/>
</dbReference>
<evidence type="ECO:0000256" key="4">
    <source>
        <dbReference type="ARBA" id="ARBA00022801"/>
    </source>
</evidence>
<dbReference type="EC" id="3.2.1.-" evidence="6"/>
<dbReference type="SUPFAM" id="SSF48225">
    <property type="entry name" value="Seven-hairpin glycosidases"/>
    <property type="match status" value="1"/>
</dbReference>
<dbReference type="InterPro" id="IPR036026">
    <property type="entry name" value="Seven-hairpin_glycosidases"/>
</dbReference>
<keyword evidence="6" id="KW-0326">Glycosidase</keyword>
<sequence length="613" mass="68143">MLTSSLSPRKVLLSCTAITAFFLIVFHSLPAPYRESVPLGSSLGGAAHKDDGNAPQFIEPDDGRFHWSQVTQRYPVQSLIPMPLAMSEIPRIQHDFPPESADARKIRLERLAQIKSEFLHAWTGYKSHAWLKDEVSPISGGTQDTFGGWAATLVDSLDTLWIMGLKEEFDEAVRAIATIDFSTCTLSTLNVFETTIRYLGGFLAAHDLSSPRDQHAAHAHPDLLQKAWELGIMLLAAFDTPSRMPVTRWDFRRAAAGGGNDGPSDVALSAELGSLTLEFTRLAQATGDARFFDAVQRVADVFAASQADTRLPGMWPVAVNARDLESFANGWSSFTIGGMADSLYEYLPKQHALLGGATVQYRAMFEQAARVMKDHMFYRPMTRGGEDVLVTGDVSADEGGVRLDPKNQHLTCFAGGMFGIAGKMFDTPEDVEVGRKLTEGCLWAYEVNPNGIMPEIMHTVPCEDAGNCAWDEQKWLEAVEKAYSQDGNSVDPRVVVNEKHLREGVAKVDDARYILRPEAIESIFILYRITGDETLRERAWNMFSKIIQFTRTDIAHAGLDDCVADDPPKSDRMESFWTAETLKYFYLLFSEPDVVSLDEYVLNTEAHPLRRPT</sequence>
<comment type="pathway">
    <text evidence="2">Protein modification; protein glycosylation.</text>
</comment>
<accession>A0ABR3SFL9</accession>
<evidence type="ECO:0000256" key="3">
    <source>
        <dbReference type="ARBA" id="ARBA00007658"/>
    </source>
</evidence>
<dbReference type="InterPro" id="IPR001382">
    <property type="entry name" value="Glyco_hydro_47"/>
</dbReference>
<keyword evidence="5" id="KW-1015">Disulfide bond</keyword>
<comment type="cofactor">
    <cofactor evidence="1">
        <name>Ca(2+)</name>
        <dbReference type="ChEBI" id="CHEBI:29108"/>
    </cofactor>
</comment>
<evidence type="ECO:0000256" key="2">
    <source>
        <dbReference type="ARBA" id="ARBA00004922"/>
    </source>
</evidence>
<organism evidence="7 8">
    <name type="scientific">Neofusicoccum ribis</name>
    <dbReference type="NCBI Taxonomy" id="45134"/>
    <lineage>
        <taxon>Eukaryota</taxon>
        <taxon>Fungi</taxon>
        <taxon>Dikarya</taxon>
        <taxon>Ascomycota</taxon>
        <taxon>Pezizomycotina</taxon>
        <taxon>Dothideomycetes</taxon>
        <taxon>Dothideomycetes incertae sedis</taxon>
        <taxon>Botryosphaeriales</taxon>
        <taxon>Botryosphaeriaceae</taxon>
        <taxon>Neofusicoccum</taxon>
    </lineage>
</organism>